<feature type="domain" description="Cytochrome c" evidence="5">
    <location>
        <begin position="38"/>
        <end position="132"/>
    </location>
</feature>
<dbReference type="AlphaFoldDB" id="A0A381SRN2"/>
<evidence type="ECO:0000256" key="2">
    <source>
        <dbReference type="ARBA" id="ARBA00022723"/>
    </source>
</evidence>
<gene>
    <name evidence="6" type="ORF">METZ01_LOCUS58842</name>
</gene>
<evidence type="ECO:0000259" key="5">
    <source>
        <dbReference type="PROSITE" id="PS51007"/>
    </source>
</evidence>
<dbReference type="InterPro" id="IPR011478">
    <property type="entry name" value="DUF1585"/>
</dbReference>
<dbReference type="InterPro" id="IPR036909">
    <property type="entry name" value="Cyt_c-like_dom_sf"/>
</dbReference>
<feature type="region of interest" description="Disordered" evidence="4">
    <location>
        <begin position="649"/>
        <end position="671"/>
    </location>
</feature>
<dbReference type="Pfam" id="PF07624">
    <property type="entry name" value="PSD2"/>
    <property type="match status" value="1"/>
</dbReference>
<dbReference type="InterPro" id="IPR009056">
    <property type="entry name" value="Cyt_c-like_dom"/>
</dbReference>
<feature type="compositionally biased region" description="Pro residues" evidence="4">
    <location>
        <begin position="650"/>
        <end position="659"/>
    </location>
</feature>
<dbReference type="GO" id="GO:0046872">
    <property type="term" value="F:metal ion binding"/>
    <property type="evidence" value="ECO:0007669"/>
    <property type="project" value="UniProtKB-KW"/>
</dbReference>
<dbReference type="Pfam" id="PF07631">
    <property type="entry name" value="PSD4"/>
    <property type="match status" value="1"/>
</dbReference>
<accession>A0A381SRN2</accession>
<dbReference type="InterPro" id="IPR013039">
    <property type="entry name" value="DUF1588"/>
</dbReference>
<dbReference type="GO" id="GO:0009055">
    <property type="term" value="F:electron transfer activity"/>
    <property type="evidence" value="ECO:0007669"/>
    <property type="project" value="InterPro"/>
</dbReference>
<keyword evidence="2" id="KW-0479">Metal-binding</keyword>
<dbReference type="Pfam" id="PF07626">
    <property type="entry name" value="PSD3"/>
    <property type="match status" value="1"/>
</dbReference>
<evidence type="ECO:0000256" key="3">
    <source>
        <dbReference type="ARBA" id="ARBA00023004"/>
    </source>
</evidence>
<evidence type="ECO:0000256" key="1">
    <source>
        <dbReference type="ARBA" id="ARBA00022617"/>
    </source>
</evidence>
<reference evidence="6" key="1">
    <citation type="submission" date="2018-05" db="EMBL/GenBank/DDBJ databases">
        <authorList>
            <person name="Lanie J.A."/>
            <person name="Ng W.-L."/>
            <person name="Kazmierczak K.M."/>
            <person name="Andrzejewski T.M."/>
            <person name="Davidsen T.M."/>
            <person name="Wayne K.J."/>
            <person name="Tettelin H."/>
            <person name="Glass J.I."/>
            <person name="Rusch D."/>
            <person name="Podicherti R."/>
            <person name="Tsui H.-C.T."/>
            <person name="Winkler M.E."/>
        </authorList>
    </citation>
    <scope>NUCLEOTIDE SEQUENCE</scope>
</reference>
<organism evidence="6">
    <name type="scientific">marine metagenome</name>
    <dbReference type="NCBI Taxonomy" id="408172"/>
    <lineage>
        <taxon>unclassified sequences</taxon>
        <taxon>metagenomes</taxon>
        <taxon>ecological metagenomes</taxon>
    </lineage>
</organism>
<dbReference type="PROSITE" id="PS51007">
    <property type="entry name" value="CYTC"/>
    <property type="match status" value="1"/>
</dbReference>
<name>A0A381SRN2_9ZZZZ</name>
<dbReference type="Pfam" id="PF07627">
    <property type="entry name" value="PSCyt3"/>
    <property type="match status" value="1"/>
</dbReference>
<evidence type="ECO:0000313" key="6">
    <source>
        <dbReference type="EMBL" id="SVA05988.1"/>
    </source>
</evidence>
<sequence>MKGVHMRYKGAFYASAALFVGLGSGALMAAPAQEAGTLTADAVEAVLTEYCVTCHNERVVTGGGTAPSALVTQLRTAGLALDVMNVSNVGEHAGVWESVVRKLRVGAMPPSGRPRPDEATLGAVASWLETALDRAAETNPDPGRRPALHRLSRTEYQNAVRDLLALDDLPKELDIAVMLPADNATSGFDNLADLLFVSPTLMERYLAAARKISRLAVGDPTMLPIVDTYQLDRDLVQDGHLTGLPLGTRGGTRVRSHLPLDGEYLITVQFPGAAREPHDVEVSVDGERVRLFTVGENPPKRQASGVFTLDADPDLQVRVPLRAGPREVAVAFLPKSGALAEGQVRSYRSRSRQPSVASLIISGPYGADGAGDTPSRRRILSCRPATGTTAADEVACARSILSTLARRAYRRPVTDVDLERLISFYDQGKAEAGFERGVQRAIERLLVSPEFLFRLERDPAGAAAGDVYRVNDLELASRLSFFLWSSIPDDELLDLAVGGQLRDPAVLDQQVRRMLADSRSEVLVTNFAEQWLFLRDVDAKEPDTGFFPGFDENLRRAFRRETELFVGSVLRDARSVLALLTANHTFVNERLAKHYGIPHVYGSHFRRVELDDESRRGLLGQGSILTLTSYATRTSPVLRGKWILENLLASPPPPPPPDVPALDETTDDGRPRSMREAMEQHRANPVCASCHAQMDPLGFALENFDAVGRWRDLSESRTPIDATGTLPDGRRFEGPSGLRAELLRSPDQFMHTITEKLLTYALGRAVEHFDAPTIREIVQNAERDDYRFMSIVLGIVNSTPFQLRKAS</sequence>
<protein>
    <recommendedName>
        <fullName evidence="5">Cytochrome c domain-containing protein</fullName>
    </recommendedName>
</protein>
<dbReference type="Pfam" id="PF07637">
    <property type="entry name" value="PSD5"/>
    <property type="match status" value="1"/>
</dbReference>
<dbReference type="InterPro" id="IPR013042">
    <property type="entry name" value="DUF1592"/>
</dbReference>
<keyword evidence="3" id="KW-0408">Iron</keyword>
<dbReference type="InterPro" id="IPR013036">
    <property type="entry name" value="DUF1587"/>
</dbReference>
<dbReference type="EMBL" id="UINC01003399">
    <property type="protein sequence ID" value="SVA05988.1"/>
    <property type="molecule type" value="Genomic_DNA"/>
</dbReference>
<dbReference type="GO" id="GO:0020037">
    <property type="term" value="F:heme binding"/>
    <property type="evidence" value="ECO:0007669"/>
    <property type="project" value="InterPro"/>
</dbReference>
<dbReference type="InterPro" id="IPR013043">
    <property type="entry name" value="DUF1595"/>
</dbReference>
<evidence type="ECO:0000256" key="4">
    <source>
        <dbReference type="SAM" id="MobiDB-lite"/>
    </source>
</evidence>
<dbReference type="SUPFAM" id="SSF46626">
    <property type="entry name" value="Cytochrome c"/>
    <property type="match status" value="1"/>
</dbReference>
<keyword evidence="1" id="KW-0349">Heme</keyword>
<proteinExistence type="predicted"/>